<dbReference type="Gene3D" id="3.90.640.10">
    <property type="entry name" value="Actin, Chain A, domain 4"/>
    <property type="match status" value="1"/>
</dbReference>
<evidence type="ECO:0000313" key="10">
    <source>
        <dbReference type="EMBL" id="EFC39590.1"/>
    </source>
</evidence>
<reference evidence="10 11" key="1">
    <citation type="journal article" date="2010" name="Cell">
        <title>The genome of Naegleria gruberi illuminates early eukaryotic versatility.</title>
        <authorList>
            <person name="Fritz-Laylin L.K."/>
            <person name="Prochnik S.E."/>
            <person name="Ginger M.L."/>
            <person name="Dacks J.B."/>
            <person name="Carpenter M.L."/>
            <person name="Field M.C."/>
            <person name="Kuo A."/>
            <person name="Paredez A."/>
            <person name="Chapman J."/>
            <person name="Pham J."/>
            <person name="Shu S."/>
            <person name="Neupane R."/>
            <person name="Cipriano M."/>
            <person name="Mancuso J."/>
            <person name="Tu H."/>
            <person name="Salamov A."/>
            <person name="Lindquist E."/>
            <person name="Shapiro H."/>
            <person name="Lucas S."/>
            <person name="Grigoriev I.V."/>
            <person name="Cande W.Z."/>
            <person name="Fulton C."/>
            <person name="Rokhsar D.S."/>
            <person name="Dawson S.C."/>
        </authorList>
    </citation>
    <scope>NUCLEOTIDE SEQUENCE [LARGE SCALE GENOMIC DNA]</scope>
    <source>
        <strain evidence="10 11">NEG-M</strain>
    </source>
</reference>
<dbReference type="AlphaFoldDB" id="D2VU98"/>
<accession>D2VU98</accession>
<dbReference type="Pfam" id="PF00022">
    <property type="entry name" value="Actin"/>
    <property type="match status" value="1"/>
</dbReference>
<dbReference type="Gene3D" id="3.30.420.40">
    <property type="match status" value="2"/>
</dbReference>
<dbReference type="PROSITE" id="PS00406">
    <property type="entry name" value="ACTINS_1"/>
    <property type="match status" value="1"/>
</dbReference>
<dbReference type="InParanoid" id="D2VU98"/>
<dbReference type="GO" id="GO:0005524">
    <property type="term" value="F:ATP binding"/>
    <property type="evidence" value="ECO:0007669"/>
    <property type="project" value="UniProtKB-KW"/>
</dbReference>
<evidence type="ECO:0000256" key="7">
    <source>
        <dbReference type="ARBA" id="ARBA00023212"/>
    </source>
</evidence>
<comment type="catalytic activity">
    <reaction evidence="8">
        <text>ATP + H2O = ADP + phosphate + H(+)</text>
        <dbReference type="Rhea" id="RHEA:13065"/>
        <dbReference type="ChEBI" id="CHEBI:15377"/>
        <dbReference type="ChEBI" id="CHEBI:15378"/>
        <dbReference type="ChEBI" id="CHEBI:30616"/>
        <dbReference type="ChEBI" id="CHEBI:43474"/>
        <dbReference type="ChEBI" id="CHEBI:456216"/>
    </reaction>
</comment>
<dbReference type="GO" id="GO:0016787">
    <property type="term" value="F:hydrolase activity"/>
    <property type="evidence" value="ECO:0007669"/>
    <property type="project" value="UniProtKB-KW"/>
</dbReference>
<dbReference type="PANTHER" id="PTHR11937">
    <property type="entry name" value="ACTIN"/>
    <property type="match status" value="1"/>
</dbReference>
<dbReference type="FunFam" id="3.30.420.40:FF:000148">
    <property type="entry name" value="Actin, alpha skeletal muscle"/>
    <property type="match status" value="1"/>
</dbReference>
<name>D2VU98_NAEGR</name>
<evidence type="ECO:0000256" key="6">
    <source>
        <dbReference type="ARBA" id="ARBA00022840"/>
    </source>
</evidence>
<evidence type="ECO:0008006" key="12">
    <source>
        <dbReference type="Google" id="ProtNLM"/>
    </source>
</evidence>
<dbReference type="FunFam" id="3.30.420.40:FF:000058">
    <property type="entry name" value="Putative actin-related protein 5"/>
    <property type="match status" value="1"/>
</dbReference>
<comment type="subcellular location">
    <subcellularLocation>
        <location evidence="1">Cytoplasm</location>
        <location evidence="1">Cytoskeleton</location>
    </subcellularLocation>
</comment>
<evidence type="ECO:0000313" key="11">
    <source>
        <dbReference type="Proteomes" id="UP000006671"/>
    </source>
</evidence>
<evidence type="ECO:0000256" key="3">
    <source>
        <dbReference type="ARBA" id="ARBA00022490"/>
    </source>
</evidence>
<evidence type="ECO:0000256" key="1">
    <source>
        <dbReference type="ARBA" id="ARBA00004245"/>
    </source>
</evidence>
<dbReference type="Proteomes" id="UP000006671">
    <property type="component" value="Unassembled WGS sequence"/>
</dbReference>
<dbReference type="STRING" id="5762.D2VU98"/>
<dbReference type="FunFam" id="3.90.640.10:FF:000047">
    <property type="entry name" value="Actin, alpha skeletal muscle"/>
    <property type="match status" value="1"/>
</dbReference>
<dbReference type="GeneID" id="8855757"/>
<evidence type="ECO:0000256" key="2">
    <source>
        <dbReference type="ARBA" id="ARBA00006752"/>
    </source>
</evidence>
<gene>
    <name evidence="10" type="ORF">NAEGRDRAFT_60876</name>
</gene>
<dbReference type="FunFam" id="3.30.420.40:FF:000218">
    <property type="entry name" value="actin, alpha sarcomeric/skeletal-like"/>
    <property type="match status" value="1"/>
</dbReference>
<dbReference type="InterPro" id="IPR004001">
    <property type="entry name" value="Actin_CS"/>
</dbReference>
<dbReference type="eggNOG" id="KOG0676">
    <property type="taxonomic scope" value="Eukaryota"/>
</dbReference>
<organism evidence="11">
    <name type="scientific">Naegleria gruberi</name>
    <name type="common">Amoeba</name>
    <dbReference type="NCBI Taxonomy" id="5762"/>
    <lineage>
        <taxon>Eukaryota</taxon>
        <taxon>Discoba</taxon>
        <taxon>Heterolobosea</taxon>
        <taxon>Tetramitia</taxon>
        <taxon>Eutetramitia</taxon>
        <taxon>Vahlkampfiidae</taxon>
        <taxon>Naegleria</taxon>
    </lineage>
</organism>
<keyword evidence="3" id="KW-0963">Cytoplasm</keyword>
<evidence type="ECO:0000256" key="4">
    <source>
        <dbReference type="ARBA" id="ARBA00022741"/>
    </source>
</evidence>
<dbReference type="EMBL" id="GG738898">
    <property type="protein sequence ID" value="EFC39590.1"/>
    <property type="molecule type" value="Genomic_DNA"/>
</dbReference>
<evidence type="ECO:0000256" key="9">
    <source>
        <dbReference type="RuleBase" id="RU000487"/>
    </source>
</evidence>
<proteinExistence type="inferred from homology"/>
<evidence type="ECO:0000256" key="5">
    <source>
        <dbReference type="ARBA" id="ARBA00022801"/>
    </source>
</evidence>
<keyword evidence="5" id="KW-0378">Hydrolase</keyword>
<dbReference type="RefSeq" id="XP_002672334.1">
    <property type="nucleotide sequence ID" value="XM_002672288.1"/>
</dbReference>
<dbReference type="SUPFAM" id="SSF53067">
    <property type="entry name" value="Actin-like ATPase domain"/>
    <property type="match status" value="2"/>
</dbReference>
<keyword evidence="11" id="KW-1185">Reference proteome</keyword>
<keyword evidence="4" id="KW-0547">Nucleotide-binding</keyword>
<keyword evidence="6" id="KW-0067">ATP-binding</keyword>
<comment type="similarity">
    <text evidence="2 9">Belongs to the actin family.</text>
</comment>
<dbReference type="GO" id="GO:0005856">
    <property type="term" value="C:cytoskeleton"/>
    <property type="evidence" value="ECO:0007669"/>
    <property type="project" value="UniProtKB-SubCell"/>
</dbReference>
<dbReference type="OrthoDB" id="5132116at2759"/>
<protein>
    <recommendedName>
        <fullName evidence="12">Actin</fullName>
    </recommendedName>
</protein>
<dbReference type="VEuPathDB" id="AmoebaDB:NAEGRDRAFT_60876"/>
<dbReference type="PRINTS" id="PR00190">
    <property type="entry name" value="ACTIN"/>
</dbReference>
<dbReference type="InterPro" id="IPR043129">
    <property type="entry name" value="ATPase_NBD"/>
</dbReference>
<dbReference type="SMART" id="SM00268">
    <property type="entry name" value="ACTIN"/>
    <property type="match status" value="1"/>
</dbReference>
<sequence length="362" mass="41150">MSEEVALVIDNGSGMCKAGFSGDDAPRVVFPSIIGQPKHLSEMSEFYVGDEAQSKRGLLNLRNPINQGIVNNWDDMERIWFHTFYNELRVAPEEYPILMSEVSLNLKTNREMMSQIMFEKFCVPALYVANRAVLALYASGKSTGMIVNSGDSVMLCHAILKMDLGGRDLTNYLMKMLTERGYTFTNTAEREIVRDRKEKLCYLALDFQEEMNSVVREEPTIDRKLYDIPEGNVVTLGNERFRCPEILFHPNMIDVESKVGIHEMTFNSIGQCDPDIRKELFGNIFLSGGNTMFEGITDRMSKELTALAPESFNIKVTAPPERKYSTWIGGSMLALSSTFKDNWMTREDYEEVGPAIIHRKCF</sequence>
<keyword evidence="7" id="KW-0206">Cytoskeleton</keyword>
<evidence type="ECO:0000256" key="8">
    <source>
        <dbReference type="ARBA" id="ARBA00049360"/>
    </source>
</evidence>
<dbReference type="KEGG" id="ngr:NAEGRDRAFT_60876"/>
<dbReference type="InterPro" id="IPR004000">
    <property type="entry name" value="Actin"/>
</dbReference>